<keyword evidence="2" id="KW-1185">Reference proteome</keyword>
<evidence type="ECO:0000313" key="2">
    <source>
        <dbReference type="Proteomes" id="UP000663866"/>
    </source>
</evidence>
<dbReference type="EMBL" id="CAJOBG010044624">
    <property type="protein sequence ID" value="CAF4437704.1"/>
    <property type="molecule type" value="Genomic_DNA"/>
</dbReference>
<sequence length="331" mass="37937">MNSNIIYNLSTLPDHVLVLRGDDFYTFVKSMVGSPLRDILKIQSIDSAQSFLDTSDVFEIFKYDIPDLLELKTKSCLKINEKYVVKIGIKNSLTYLTALLKAKQKKLMDDNCNNNSSHRQISYELLNDNPSLKSLIDWYEEKQYTIKNNNSNPKQSFLSSFIDNITKNLARPTNNYQYSDSVKRFALLLYILGGRLTYELIRINLVGALPHLTTLQKLILNSNLNLKEGEYQFDNLKLYLKSSDLQFGFVSEECSSVIRKIKYDVNTNSFVGFSTPLANGIPMLRYYQTDSFEKLKTWFSTINKAPLLNIHMFQPLPTAHASIPSPFLLSA</sequence>
<accession>A0A820RH33</accession>
<proteinExistence type="predicted"/>
<organism evidence="1 2">
    <name type="scientific">Rotaria magnacalcarata</name>
    <dbReference type="NCBI Taxonomy" id="392030"/>
    <lineage>
        <taxon>Eukaryota</taxon>
        <taxon>Metazoa</taxon>
        <taxon>Spiralia</taxon>
        <taxon>Gnathifera</taxon>
        <taxon>Rotifera</taxon>
        <taxon>Eurotatoria</taxon>
        <taxon>Bdelloidea</taxon>
        <taxon>Philodinida</taxon>
        <taxon>Philodinidae</taxon>
        <taxon>Rotaria</taxon>
    </lineage>
</organism>
<name>A0A820RH33_9BILA</name>
<protein>
    <submittedName>
        <fullName evidence="1">Uncharacterized protein</fullName>
    </submittedName>
</protein>
<dbReference type="Proteomes" id="UP000663866">
    <property type="component" value="Unassembled WGS sequence"/>
</dbReference>
<gene>
    <name evidence="1" type="ORF">OVN521_LOCUS37106</name>
</gene>
<reference evidence="1" key="1">
    <citation type="submission" date="2021-02" db="EMBL/GenBank/DDBJ databases">
        <authorList>
            <person name="Nowell W R."/>
        </authorList>
    </citation>
    <scope>NUCLEOTIDE SEQUENCE</scope>
</reference>
<dbReference type="AlphaFoldDB" id="A0A820RH33"/>
<evidence type="ECO:0000313" key="1">
    <source>
        <dbReference type="EMBL" id="CAF4437704.1"/>
    </source>
</evidence>
<comment type="caution">
    <text evidence="1">The sequence shown here is derived from an EMBL/GenBank/DDBJ whole genome shotgun (WGS) entry which is preliminary data.</text>
</comment>